<comment type="caution">
    <text evidence="1">The sequence shown here is derived from an EMBL/GenBank/DDBJ whole genome shotgun (WGS) entry which is preliminary data.</text>
</comment>
<proteinExistence type="predicted"/>
<name>A0A6L2LAW2_TANCI</name>
<organism evidence="1">
    <name type="scientific">Tanacetum cinerariifolium</name>
    <name type="common">Dalmatian daisy</name>
    <name type="synonym">Chrysanthemum cinerariifolium</name>
    <dbReference type="NCBI Taxonomy" id="118510"/>
    <lineage>
        <taxon>Eukaryota</taxon>
        <taxon>Viridiplantae</taxon>
        <taxon>Streptophyta</taxon>
        <taxon>Embryophyta</taxon>
        <taxon>Tracheophyta</taxon>
        <taxon>Spermatophyta</taxon>
        <taxon>Magnoliopsida</taxon>
        <taxon>eudicotyledons</taxon>
        <taxon>Gunneridae</taxon>
        <taxon>Pentapetalae</taxon>
        <taxon>asterids</taxon>
        <taxon>campanulids</taxon>
        <taxon>Asterales</taxon>
        <taxon>Asteraceae</taxon>
        <taxon>Asteroideae</taxon>
        <taxon>Anthemideae</taxon>
        <taxon>Anthemidinae</taxon>
        <taxon>Tanacetum</taxon>
    </lineage>
</organism>
<reference evidence="1" key="1">
    <citation type="journal article" date="2019" name="Sci. Rep.">
        <title>Draft genome of Tanacetum cinerariifolium, the natural source of mosquito coil.</title>
        <authorList>
            <person name="Yamashiro T."/>
            <person name="Shiraishi A."/>
            <person name="Satake H."/>
            <person name="Nakayama K."/>
        </authorList>
    </citation>
    <scope>NUCLEOTIDE SEQUENCE</scope>
</reference>
<dbReference type="EMBL" id="BKCJ010003931">
    <property type="protein sequence ID" value="GEU58027.1"/>
    <property type="molecule type" value="Genomic_DNA"/>
</dbReference>
<sequence>MWLCCHKYLVESTLTLYKARLVANGSTQLEGIDVDETFSPVVKPGFWDPAHPDYVCLLQRYRAFVPAVLLGEAEHKANDQSSKSQDETTVGTHAHYSKSFSLIRSKPVIIFNAHLL</sequence>
<evidence type="ECO:0000313" key="1">
    <source>
        <dbReference type="EMBL" id="GEU58027.1"/>
    </source>
</evidence>
<accession>A0A6L2LAW2</accession>
<protein>
    <submittedName>
        <fullName evidence="1">Ribonuclease H-like domain-containing protein</fullName>
    </submittedName>
</protein>
<gene>
    <name evidence="1" type="ORF">Tci_030005</name>
</gene>
<dbReference type="AlphaFoldDB" id="A0A6L2LAW2"/>